<name>A0A6G1XB43_9BACI</name>
<dbReference type="EMBL" id="WJNH01000018">
    <property type="protein sequence ID" value="MRG88204.1"/>
    <property type="molecule type" value="Genomic_DNA"/>
</dbReference>
<dbReference type="AlphaFoldDB" id="A0A6G1XB43"/>
<feature type="transmembrane region" description="Helical" evidence="1">
    <location>
        <begin position="135"/>
        <end position="155"/>
    </location>
</feature>
<accession>A0A6G1XB43</accession>
<proteinExistence type="predicted"/>
<evidence type="ECO:0000256" key="1">
    <source>
        <dbReference type="SAM" id="Phobius"/>
    </source>
</evidence>
<feature type="transmembrane region" description="Helical" evidence="1">
    <location>
        <begin position="7"/>
        <end position="26"/>
    </location>
</feature>
<sequence length="158" mass="17918">MGKQHIFISTFLIGMGLYFLLQDYSIPLLANFHSWPTIIIILGISFLLQSGLGKAKDSMFPGILLLGLGIHFHLLMYYTFWFNHWSVYLLIISLAFILKSAKGQRGLGFILLAISIISILLYSKPSWLHNFKPSFIDGLPLLPIILIGLGIYMLFNKK</sequence>
<keyword evidence="1" id="KW-1133">Transmembrane helix</keyword>
<feature type="transmembrane region" description="Helical" evidence="1">
    <location>
        <begin position="106"/>
        <end position="123"/>
    </location>
</feature>
<reference evidence="3 4" key="1">
    <citation type="submission" date="2019-11" db="EMBL/GenBank/DDBJ databases">
        <authorList>
            <person name="Li J."/>
        </authorList>
    </citation>
    <scope>NUCLEOTIDE SEQUENCE [LARGE SCALE GENOMIC DNA]</scope>
    <source>
        <strain evidence="3 4">J4</strain>
    </source>
</reference>
<feature type="domain" description="LiaI-LiaF-like transmembrane region" evidence="2">
    <location>
        <begin position="6"/>
        <end position="47"/>
    </location>
</feature>
<dbReference type="Proteomes" id="UP000480185">
    <property type="component" value="Unassembled WGS sequence"/>
</dbReference>
<keyword evidence="1" id="KW-0472">Membrane</keyword>
<feature type="transmembrane region" description="Helical" evidence="1">
    <location>
        <begin position="60"/>
        <end position="79"/>
    </location>
</feature>
<evidence type="ECO:0000313" key="4">
    <source>
        <dbReference type="Proteomes" id="UP000480185"/>
    </source>
</evidence>
<keyword evidence="1" id="KW-0812">Transmembrane</keyword>
<protein>
    <recommendedName>
        <fullName evidence="2">LiaI-LiaF-like transmembrane region domain-containing protein</fullName>
    </recommendedName>
</protein>
<gene>
    <name evidence="3" type="ORF">GH754_18270</name>
</gene>
<dbReference type="OrthoDB" id="2989824at2"/>
<keyword evidence="4" id="KW-1185">Reference proteome</keyword>
<evidence type="ECO:0000313" key="3">
    <source>
        <dbReference type="EMBL" id="MRG88204.1"/>
    </source>
</evidence>
<comment type="caution">
    <text evidence="3">The sequence shown here is derived from an EMBL/GenBank/DDBJ whole genome shotgun (WGS) entry which is preliminary data.</text>
</comment>
<evidence type="ECO:0000259" key="2">
    <source>
        <dbReference type="Pfam" id="PF18917"/>
    </source>
</evidence>
<organism evidence="3 4">
    <name type="scientific">Salinibacillus xinjiangensis</name>
    <dbReference type="NCBI Taxonomy" id="1229268"/>
    <lineage>
        <taxon>Bacteria</taxon>
        <taxon>Bacillati</taxon>
        <taxon>Bacillota</taxon>
        <taxon>Bacilli</taxon>
        <taxon>Bacillales</taxon>
        <taxon>Bacillaceae</taxon>
        <taxon>Salinibacillus</taxon>
    </lineage>
</organism>
<dbReference type="InterPro" id="IPR043726">
    <property type="entry name" value="LiaI-LiaF-like_TM1"/>
</dbReference>
<feature type="transmembrane region" description="Helical" evidence="1">
    <location>
        <begin position="32"/>
        <end position="48"/>
    </location>
</feature>
<dbReference type="RefSeq" id="WP_153730079.1">
    <property type="nucleotide sequence ID" value="NZ_WJNH01000018.1"/>
</dbReference>
<dbReference type="Pfam" id="PF18917">
    <property type="entry name" value="LiaI-LiaF-like_TM1"/>
    <property type="match status" value="1"/>
</dbReference>